<sequence>MRQPSIHQLQGQVLALQAQLNALLFSLTPAMRKAVAVHLQQQADLARVEIISTDWDGPVMRAFEVQLEGLSS</sequence>
<evidence type="ECO:0000313" key="1">
    <source>
        <dbReference type="EMBL" id="QEY62520.1"/>
    </source>
</evidence>
<gene>
    <name evidence="1" type="ORF">FXN65_10695</name>
</gene>
<name>A0A5J6QIV4_9GAMM</name>
<accession>A0A5J6QIV4</accession>
<reference evidence="1 2" key="1">
    <citation type="submission" date="2019-08" db="EMBL/GenBank/DDBJ databases">
        <title>Whole-genome Sequencing of e-waste polymer degrading bacterium Pseudomonas sp. strain PE08.</title>
        <authorList>
            <person name="Kirdat K."/>
            <person name="Debbarma P."/>
            <person name="Narawade N."/>
            <person name="Suyal D."/>
            <person name="Thorat V."/>
            <person name="Shouche Y."/>
            <person name="Goel R."/>
            <person name="Yadav A."/>
        </authorList>
    </citation>
    <scope>NUCLEOTIDE SEQUENCE [LARGE SCALE GENOMIC DNA]</scope>
    <source>
        <strain evidence="1 2">PE08</strain>
    </source>
</reference>
<dbReference type="Proteomes" id="UP000327179">
    <property type="component" value="Chromosome"/>
</dbReference>
<dbReference type="RefSeq" id="WP_151133175.1">
    <property type="nucleotide sequence ID" value="NZ_CP043311.1"/>
</dbReference>
<dbReference type="KEGG" id="plal:FXN65_10695"/>
<dbReference type="EMBL" id="CP043311">
    <property type="protein sequence ID" value="QEY62520.1"/>
    <property type="molecule type" value="Genomic_DNA"/>
</dbReference>
<evidence type="ECO:0000313" key="2">
    <source>
        <dbReference type="Proteomes" id="UP000327179"/>
    </source>
</evidence>
<dbReference type="AlphaFoldDB" id="A0A5J6QIV4"/>
<organism evidence="1 2">
    <name type="scientific">Metapseudomonas lalkuanensis</name>
    <dbReference type="NCBI Taxonomy" id="2604832"/>
    <lineage>
        <taxon>Bacteria</taxon>
        <taxon>Pseudomonadati</taxon>
        <taxon>Pseudomonadota</taxon>
        <taxon>Gammaproteobacteria</taxon>
        <taxon>Pseudomonadales</taxon>
        <taxon>Pseudomonadaceae</taxon>
        <taxon>Metapseudomonas</taxon>
    </lineage>
</organism>
<proteinExistence type="predicted"/>
<protein>
    <submittedName>
        <fullName evidence="1">Uncharacterized protein</fullName>
    </submittedName>
</protein>
<keyword evidence="2" id="KW-1185">Reference proteome</keyword>